<feature type="region of interest" description="Disordered" evidence="17">
    <location>
        <begin position="761"/>
        <end position="783"/>
    </location>
</feature>
<evidence type="ECO:0000256" key="8">
    <source>
        <dbReference type="ARBA" id="ARBA00022882"/>
    </source>
</evidence>
<dbReference type="Pfam" id="PF00520">
    <property type="entry name" value="Ion_trans"/>
    <property type="match status" value="1"/>
</dbReference>
<dbReference type="InterPro" id="IPR002110">
    <property type="entry name" value="Ankyrin_rpt"/>
</dbReference>
<evidence type="ECO:0000256" key="1">
    <source>
        <dbReference type="ARBA" id="ARBA00004141"/>
    </source>
</evidence>
<dbReference type="InterPro" id="IPR014710">
    <property type="entry name" value="RmlC-like_jellyroll"/>
</dbReference>
<dbReference type="InterPro" id="IPR045319">
    <property type="entry name" value="KAT/AKT"/>
</dbReference>
<evidence type="ECO:0000256" key="13">
    <source>
        <dbReference type="ARBA" id="ARBA00023136"/>
    </source>
</evidence>
<evidence type="ECO:0000259" key="18">
    <source>
        <dbReference type="PROSITE" id="PS50042"/>
    </source>
</evidence>
<dbReference type="SMART" id="SM00100">
    <property type="entry name" value="cNMP"/>
    <property type="match status" value="1"/>
</dbReference>
<accession>A0AAV1RE91</accession>
<feature type="repeat" description="ANK" evidence="15">
    <location>
        <begin position="560"/>
        <end position="588"/>
    </location>
</feature>
<evidence type="ECO:0000313" key="21">
    <source>
        <dbReference type="Proteomes" id="UP001314170"/>
    </source>
</evidence>
<comment type="subunit">
    <text evidence="16">The potassium channel is composed of a homo- or heterotetrameric complex of pore-forming subunits.</text>
</comment>
<evidence type="ECO:0000259" key="19">
    <source>
        <dbReference type="PROSITE" id="PS51490"/>
    </source>
</evidence>
<comment type="domain">
    <text evidence="16">The KHA domain (rich in hydrophobic and acidic residues) present in the C-terminal part is likely to be important for tetramerization.</text>
</comment>
<feature type="transmembrane region" description="Helical" evidence="16">
    <location>
        <begin position="196"/>
        <end position="221"/>
    </location>
</feature>
<evidence type="ECO:0000256" key="9">
    <source>
        <dbReference type="ARBA" id="ARBA00022958"/>
    </source>
</evidence>
<dbReference type="Pfam" id="PF11834">
    <property type="entry name" value="KHA"/>
    <property type="match status" value="1"/>
</dbReference>
<keyword evidence="9 16" id="KW-0630">Potassium</keyword>
<comment type="function">
    <text evidence="16">Potassium channel.</text>
</comment>
<dbReference type="InterPro" id="IPR021789">
    <property type="entry name" value="KHA_dom"/>
</dbReference>
<evidence type="ECO:0000256" key="2">
    <source>
        <dbReference type="ARBA" id="ARBA00007929"/>
    </source>
</evidence>
<name>A0AAV1RE91_9ROSI</name>
<feature type="repeat" description="ANK" evidence="15">
    <location>
        <begin position="673"/>
        <end position="705"/>
    </location>
</feature>
<evidence type="ECO:0000256" key="4">
    <source>
        <dbReference type="ARBA" id="ARBA00022538"/>
    </source>
</evidence>
<dbReference type="PROSITE" id="PS50088">
    <property type="entry name" value="ANK_REPEAT"/>
    <property type="match status" value="2"/>
</dbReference>
<dbReference type="Pfam" id="PF00027">
    <property type="entry name" value="cNMP_binding"/>
    <property type="match status" value="1"/>
</dbReference>
<dbReference type="CDD" id="cd00038">
    <property type="entry name" value="CAP_ED"/>
    <property type="match status" value="1"/>
</dbReference>
<dbReference type="SUPFAM" id="SSF48403">
    <property type="entry name" value="Ankyrin repeat"/>
    <property type="match status" value="1"/>
</dbReference>
<dbReference type="PROSITE" id="PS50042">
    <property type="entry name" value="CNMP_BINDING_3"/>
    <property type="match status" value="1"/>
</dbReference>
<organism evidence="20 21">
    <name type="scientific">Dovyalis caffra</name>
    <dbReference type="NCBI Taxonomy" id="77055"/>
    <lineage>
        <taxon>Eukaryota</taxon>
        <taxon>Viridiplantae</taxon>
        <taxon>Streptophyta</taxon>
        <taxon>Embryophyta</taxon>
        <taxon>Tracheophyta</taxon>
        <taxon>Spermatophyta</taxon>
        <taxon>Magnoliopsida</taxon>
        <taxon>eudicotyledons</taxon>
        <taxon>Gunneridae</taxon>
        <taxon>Pentapetalae</taxon>
        <taxon>rosids</taxon>
        <taxon>fabids</taxon>
        <taxon>Malpighiales</taxon>
        <taxon>Salicaceae</taxon>
        <taxon>Flacourtieae</taxon>
        <taxon>Dovyalis</taxon>
    </lineage>
</organism>
<keyword evidence="13 16" id="KW-0472">Membrane</keyword>
<keyword evidence="6" id="KW-0677">Repeat</keyword>
<dbReference type="PROSITE" id="PS50297">
    <property type="entry name" value="ANK_REP_REGION"/>
    <property type="match status" value="2"/>
</dbReference>
<dbReference type="EMBL" id="CAWUPB010000956">
    <property type="protein sequence ID" value="CAK7334814.1"/>
    <property type="molecule type" value="Genomic_DNA"/>
</dbReference>
<comment type="domain">
    <text evidence="16">The segment S4 is probably the voltage-sensor and is characterized by a series of positively charged amino acids. The pore-forming region H5 is enclosed by the transmembrane segments S5 and S6 in the Shaker-type (1P/6TM) and contains the GYGD signature motif which seems to be involved in potassium selectivity.</text>
</comment>
<dbReference type="InterPro" id="IPR003938">
    <property type="entry name" value="K_chnl_volt-dep_EAG/ELK/ERG"/>
</dbReference>
<comment type="subcellular location">
    <subcellularLocation>
        <location evidence="1 16">Membrane</location>
        <topology evidence="1 16">Multi-pass membrane protein</topology>
    </subcellularLocation>
</comment>
<dbReference type="InterPro" id="IPR018490">
    <property type="entry name" value="cNMP-bd_dom_sf"/>
</dbReference>
<dbReference type="Gene3D" id="1.25.40.20">
    <property type="entry name" value="Ankyrin repeat-containing domain"/>
    <property type="match status" value="1"/>
</dbReference>
<evidence type="ECO:0000256" key="3">
    <source>
        <dbReference type="ARBA" id="ARBA00022448"/>
    </source>
</evidence>
<dbReference type="Gene3D" id="2.60.120.10">
    <property type="entry name" value="Jelly Rolls"/>
    <property type="match status" value="1"/>
</dbReference>
<feature type="domain" description="Cyclic nucleotide-binding" evidence="18">
    <location>
        <begin position="382"/>
        <end position="484"/>
    </location>
</feature>
<gene>
    <name evidence="20" type="ORF">DCAF_LOCUS10088</name>
</gene>
<evidence type="ECO:0000256" key="15">
    <source>
        <dbReference type="PROSITE-ProRule" id="PRU00023"/>
    </source>
</evidence>
<comment type="similarity">
    <text evidence="2 16">Belongs to the potassium channel family. Plant (TC 1.A.1.4) subfamily.</text>
</comment>
<dbReference type="InterPro" id="IPR000595">
    <property type="entry name" value="cNMP-bd_dom"/>
</dbReference>
<dbReference type="AlphaFoldDB" id="A0AAV1RE91"/>
<dbReference type="SUPFAM" id="SSF51206">
    <property type="entry name" value="cAMP-binding domain-like"/>
    <property type="match status" value="1"/>
</dbReference>
<keyword evidence="8 16" id="KW-0851">Voltage-gated channel</keyword>
<dbReference type="SMART" id="SM00248">
    <property type="entry name" value="ANK"/>
    <property type="match status" value="5"/>
</dbReference>
<feature type="transmembrane region" description="Helical" evidence="16">
    <location>
        <begin position="63"/>
        <end position="81"/>
    </location>
</feature>
<evidence type="ECO:0000256" key="11">
    <source>
        <dbReference type="ARBA" id="ARBA00023043"/>
    </source>
</evidence>
<sequence>MDTLRRNRGVFRVSVCGQEELEQLSRDGSHYSLSTGILPSLGARSNRRVKLNRFIISPYDRRFRIWQTFLVVLVIYTAWVSPFEFGFLKKPERPLAICDNVVNAFFATDIVLTFFVAYLDKTSYLLVDDRKKIAWKYSTSWLTLDVISTIPAELARKISPKLFRSYGVFNMLRLWRLRRVSALFSRLEKDRNYNYFWVRCAKLICVTLFAVHSAGCFYYLIAASYHDPQRTWIGSALGDNFLKQSIWRRYVTSIYWSITTLTTVGYGDLHPVNTREMMFDIFYMLFNLGLTAYLIGNMTNLVVHGTSRTRRFRDTIQAASSFAQRNQLPVRLQDQMLAHLCLKFRTDSEGLQQQETLDSLPKAIRSSISHYLFYSLVDKVYLFRGVSNDLLFQLVSEMKAEYFPPKEDVILQNEAPTDFYILVTGAVDLLVMKNGVEQVVGGAKTGDLCGEIGVLCYRPQLFTVRTKRLSQLLRLNRTAFLNIVQANIGDGTIIMNNLLQYLKELKDPIMEGVLLETENMLARGRMDLPLSLCFAALRGDDLLLHQLLKRGLDPNESDNNGRSAMHIAASKGSENCVLLLLDYGADPNCRVIFLPNEDLIIWRVHADSDGNVPLWEAMLGVHEAVTKLLIENGSSIHHGDVGHFACTAAEQNNLNLLKEIVRYGGDVTSPRNNGTTALHVAVSEDNTEIVRFLLDQGADIDRPDVHGWTPRDLADQQGHEEIKFIFQTRVEAKKQSFVAIPEKQEHGIRFLGRFTSEPTIRPVSQEGSFPATDGSWSQTRPRRRTNNFHNSLFGMMSAAQKGEKDMLFSISHPNHGASPARVTISCPEKGEVAGKLVLLPSSFQALLEIGAKKFGISHAKVMSKDRAEIDDIEVIRDGDHLIFVTEGMQDTNNQDT</sequence>
<keyword evidence="7 16" id="KW-0631">Potassium channel</keyword>
<dbReference type="PANTHER" id="PTHR45743">
    <property type="entry name" value="POTASSIUM CHANNEL AKT1"/>
    <property type="match status" value="1"/>
</dbReference>
<reference evidence="20 21" key="1">
    <citation type="submission" date="2024-01" db="EMBL/GenBank/DDBJ databases">
        <authorList>
            <person name="Waweru B."/>
        </authorList>
    </citation>
    <scope>NUCLEOTIDE SEQUENCE [LARGE SCALE GENOMIC DNA]</scope>
</reference>
<evidence type="ECO:0000256" key="7">
    <source>
        <dbReference type="ARBA" id="ARBA00022826"/>
    </source>
</evidence>
<dbReference type="SUPFAM" id="SSF81324">
    <property type="entry name" value="Voltage-gated potassium channels"/>
    <property type="match status" value="1"/>
</dbReference>
<dbReference type="PANTHER" id="PTHR45743:SF2">
    <property type="entry name" value="POTASSIUM CHANNEL AKT1"/>
    <property type="match status" value="1"/>
</dbReference>
<keyword evidence="21" id="KW-1185">Reference proteome</keyword>
<dbReference type="InterPro" id="IPR005821">
    <property type="entry name" value="Ion_trans_dom"/>
</dbReference>
<comment type="caution">
    <text evidence="16">Lacks conserved residue(s) required for the propagation of feature annotation.</text>
</comment>
<evidence type="ECO:0000256" key="14">
    <source>
        <dbReference type="ARBA" id="ARBA00023303"/>
    </source>
</evidence>
<keyword evidence="12 16" id="KW-0406">Ion transport</keyword>
<dbReference type="PRINTS" id="PR01463">
    <property type="entry name" value="EAGCHANLFMLY"/>
</dbReference>
<dbReference type="Gene3D" id="1.10.287.70">
    <property type="match status" value="1"/>
</dbReference>
<dbReference type="FunFam" id="1.10.287.70:FF:000139">
    <property type="entry name" value="Potassium channel SKOR"/>
    <property type="match status" value="1"/>
</dbReference>
<proteinExistence type="inferred from homology"/>
<keyword evidence="5 16" id="KW-0812">Transmembrane</keyword>
<dbReference type="FunFam" id="2.60.120.10:FF:000074">
    <property type="entry name" value="Potassium channel KAT2"/>
    <property type="match status" value="1"/>
</dbReference>
<keyword evidence="10 16" id="KW-1133">Transmembrane helix</keyword>
<evidence type="ECO:0000313" key="20">
    <source>
        <dbReference type="EMBL" id="CAK7334814.1"/>
    </source>
</evidence>
<dbReference type="PROSITE" id="PS51490">
    <property type="entry name" value="KHA"/>
    <property type="match status" value="1"/>
</dbReference>
<evidence type="ECO:0000256" key="16">
    <source>
        <dbReference type="RuleBase" id="RU369015"/>
    </source>
</evidence>
<keyword evidence="4 16" id="KW-0633">Potassium transport</keyword>
<protein>
    <recommendedName>
        <fullName evidence="16">Potassium channel</fullName>
    </recommendedName>
</protein>
<dbReference type="InterPro" id="IPR036770">
    <property type="entry name" value="Ankyrin_rpt-contain_sf"/>
</dbReference>
<evidence type="ECO:0000256" key="10">
    <source>
        <dbReference type="ARBA" id="ARBA00022989"/>
    </source>
</evidence>
<comment type="caution">
    <text evidence="20">The sequence shown here is derived from an EMBL/GenBank/DDBJ whole genome shotgun (WGS) entry which is preliminary data.</text>
</comment>
<feature type="domain" description="KHA" evidence="19">
    <location>
        <begin position="821"/>
        <end position="896"/>
    </location>
</feature>
<evidence type="ECO:0000256" key="12">
    <source>
        <dbReference type="ARBA" id="ARBA00023065"/>
    </source>
</evidence>
<keyword evidence="14 16" id="KW-0407">Ion channel</keyword>
<dbReference type="Proteomes" id="UP001314170">
    <property type="component" value="Unassembled WGS sequence"/>
</dbReference>
<evidence type="ECO:0000256" key="6">
    <source>
        <dbReference type="ARBA" id="ARBA00022737"/>
    </source>
</evidence>
<dbReference type="Pfam" id="PF12796">
    <property type="entry name" value="Ank_2"/>
    <property type="match status" value="2"/>
</dbReference>
<feature type="transmembrane region" description="Helical" evidence="16">
    <location>
        <begin position="281"/>
        <end position="303"/>
    </location>
</feature>
<feature type="transmembrane region" description="Helical" evidence="16">
    <location>
        <begin position="101"/>
        <end position="119"/>
    </location>
</feature>
<dbReference type="GO" id="GO:0034702">
    <property type="term" value="C:monoatomic ion channel complex"/>
    <property type="evidence" value="ECO:0007669"/>
    <property type="project" value="UniProtKB-KW"/>
</dbReference>
<evidence type="ECO:0000256" key="17">
    <source>
        <dbReference type="SAM" id="MobiDB-lite"/>
    </source>
</evidence>
<keyword evidence="11 15" id="KW-0040">ANK repeat</keyword>
<keyword evidence="3 16" id="KW-0813">Transport</keyword>
<dbReference type="GO" id="GO:0005249">
    <property type="term" value="F:voltage-gated potassium channel activity"/>
    <property type="evidence" value="ECO:0007669"/>
    <property type="project" value="UniProtKB-UniRule"/>
</dbReference>
<evidence type="ECO:0000256" key="5">
    <source>
        <dbReference type="ARBA" id="ARBA00022692"/>
    </source>
</evidence>